<proteinExistence type="predicted"/>
<sequence length="166" mass="18681">MQSYHVSLKADSVRSTKFKGCRIQLVPPTEKGGKEEEFVPIGARAFAAKQIALRYSPVWLKASKCSQQKKTAYIWATLKNEAYTPTRRRKVSHVSFSEMSIVSSRTIAETVRLCTCHLIVLAPERTAAAEDVKIVMTSGVLHCIFAAPFQMTKGENKREKFKEREA</sequence>
<keyword evidence="2" id="KW-1185">Reference proteome</keyword>
<dbReference type="Proteomes" id="UP001054837">
    <property type="component" value="Unassembled WGS sequence"/>
</dbReference>
<dbReference type="AlphaFoldDB" id="A0AAV4MRD3"/>
<comment type="caution">
    <text evidence="1">The sequence shown here is derived from an EMBL/GenBank/DDBJ whole genome shotgun (WGS) entry which is preliminary data.</text>
</comment>
<evidence type="ECO:0000313" key="2">
    <source>
        <dbReference type="Proteomes" id="UP001054837"/>
    </source>
</evidence>
<accession>A0AAV4MRD3</accession>
<evidence type="ECO:0000313" key="1">
    <source>
        <dbReference type="EMBL" id="GIX74490.1"/>
    </source>
</evidence>
<gene>
    <name evidence="1" type="ORF">CDAR_458761</name>
</gene>
<protein>
    <submittedName>
        <fullName evidence="1">Uncharacterized protein</fullName>
    </submittedName>
</protein>
<organism evidence="1 2">
    <name type="scientific">Caerostris darwini</name>
    <dbReference type="NCBI Taxonomy" id="1538125"/>
    <lineage>
        <taxon>Eukaryota</taxon>
        <taxon>Metazoa</taxon>
        <taxon>Ecdysozoa</taxon>
        <taxon>Arthropoda</taxon>
        <taxon>Chelicerata</taxon>
        <taxon>Arachnida</taxon>
        <taxon>Araneae</taxon>
        <taxon>Araneomorphae</taxon>
        <taxon>Entelegynae</taxon>
        <taxon>Araneoidea</taxon>
        <taxon>Araneidae</taxon>
        <taxon>Caerostris</taxon>
    </lineage>
</organism>
<dbReference type="EMBL" id="BPLQ01000748">
    <property type="protein sequence ID" value="GIX74490.1"/>
    <property type="molecule type" value="Genomic_DNA"/>
</dbReference>
<reference evidence="1 2" key="1">
    <citation type="submission" date="2021-06" db="EMBL/GenBank/DDBJ databases">
        <title>Caerostris darwini draft genome.</title>
        <authorList>
            <person name="Kono N."/>
            <person name="Arakawa K."/>
        </authorList>
    </citation>
    <scope>NUCLEOTIDE SEQUENCE [LARGE SCALE GENOMIC DNA]</scope>
</reference>
<name>A0AAV4MRD3_9ARAC</name>